<dbReference type="InterPro" id="IPR011701">
    <property type="entry name" value="MFS"/>
</dbReference>
<evidence type="ECO:0000256" key="3">
    <source>
        <dbReference type="ARBA" id="ARBA00022692"/>
    </source>
</evidence>
<dbReference type="Gene3D" id="1.20.1250.20">
    <property type="entry name" value="MFS general substrate transporter like domains"/>
    <property type="match status" value="2"/>
</dbReference>
<feature type="transmembrane region" description="Helical" evidence="7">
    <location>
        <begin position="61"/>
        <end position="86"/>
    </location>
</feature>
<accession>S3DUN7</accession>
<feature type="transmembrane region" description="Helical" evidence="7">
    <location>
        <begin position="417"/>
        <end position="437"/>
    </location>
</feature>
<comment type="similarity">
    <text evidence="6">Belongs to the major facilitator superfamily. Allantoate permease family.</text>
</comment>
<feature type="transmembrane region" description="Helical" evidence="7">
    <location>
        <begin position="386"/>
        <end position="405"/>
    </location>
</feature>
<dbReference type="InterPro" id="IPR036259">
    <property type="entry name" value="MFS_trans_sf"/>
</dbReference>
<dbReference type="GO" id="GO:0016020">
    <property type="term" value="C:membrane"/>
    <property type="evidence" value="ECO:0007669"/>
    <property type="project" value="UniProtKB-SubCell"/>
</dbReference>
<dbReference type="OMA" id="GMHDKTD"/>
<evidence type="ECO:0000256" key="2">
    <source>
        <dbReference type="ARBA" id="ARBA00022448"/>
    </source>
</evidence>
<evidence type="ECO:0000256" key="1">
    <source>
        <dbReference type="ARBA" id="ARBA00004141"/>
    </source>
</evidence>
<keyword evidence="3 7" id="KW-0812">Transmembrane</keyword>
<sequence length="513" mass="56742">MARNSTDIEAVAIPSQAMVDKEIGIKGEIADEGYELFEDSAPTPITEEQSVAVRNKIDRHLLPLMCALYGLNYVDKVAMGYAVLFNFRQDLGLVGTDYSWASSMFYFGYLAAQYPANYILQRYQTARILSISVITWGILMLAHLGLRNFGGLLAVRFLLGVAESAVTPGFVLYTSMWYTRKEQVMRTMLWAAMQGCFSIVTSLLSYGLGHITNTALKPWMYIFLVLGLLSIIVGVLWLFTMPQTPNKASFLTPEERVIAVQRVAGNMMGIKGYQWKSYQIWHSIIDPKTWLVLAFVLFTQLPNGGLSSFGSLVISGLGFSSFGTLLIGLPSSVVSAGSMIVWGTFSLKYGNLRTWGMIVPLLPAIAGIAAVYGTMDTGANKYGRVVAYWLINSYAVTWPFVLTIVGQNVAGHTKRAFTNTMLLMIFAAGNIAGPFLFRTQDAPGYVLAIAAILVCFCLALLSAIALRFYMVRENKKRDRVYGAVDTSEAIVDGMRTGMHDKTDRENTDFRYVL</sequence>
<dbReference type="Proteomes" id="UP000016922">
    <property type="component" value="Unassembled WGS sequence"/>
</dbReference>
<evidence type="ECO:0000259" key="8">
    <source>
        <dbReference type="PROSITE" id="PS50850"/>
    </source>
</evidence>
<dbReference type="HOGENOM" id="CLU_001265_0_5_1"/>
<evidence type="ECO:0000313" key="9">
    <source>
        <dbReference type="EMBL" id="EPE35671.1"/>
    </source>
</evidence>
<comment type="subcellular location">
    <subcellularLocation>
        <location evidence="1">Membrane</location>
        <topology evidence="1">Multi-pass membrane protein</topology>
    </subcellularLocation>
</comment>
<dbReference type="InterPro" id="IPR020846">
    <property type="entry name" value="MFS_dom"/>
</dbReference>
<evidence type="ECO:0000256" key="4">
    <source>
        <dbReference type="ARBA" id="ARBA00022989"/>
    </source>
</evidence>
<dbReference type="eggNOG" id="KOG2533">
    <property type="taxonomic scope" value="Eukaryota"/>
</dbReference>
<dbReference type="SUPFAM" id="SSF103473">
    <property type="entry name" value="MFS general substrate transporter"/>
    <property type="match status" value="1"/>
</dbReference>
<dbReference type="AlphaFoldDB" id="S3DUN7"/>
<feature type="domain" description="Major facilitator superfamily (MFS) profile" evidence="8">
    <location>
        <begin position="61"/>
        <end position="474"/>
    </location>
</feature>
<evidence type="ECO:0000256" key="6">
    <source>
        <dbReference type="ARBA" id="ARBA00037968"/>
    </source>
</evidence>
<reference evidence="9 10" key="1">
    <citation type="journal article" date="2013" name="BMC Genomics">
        <title>Genomics-driven discovery of the pneumocandin biosynthetic gene cluster in the fungus Glarea lozoyensis.</title>
        <authorList>
            <person name="Chen L."/>
            <person name="Yue Q."/>
            <person name="Zhang X."/>
            <person name="Xiang M."/>
            <person name="Wang C."/>
            <person name="Li S."/>
            <person name="Che Y."/>
            <person name="Ortiz-Lopez F.J."/>
            <person name="Bills G.F."/>
            <person name="Liu X."/>
            <person name="An Z."/>
        </authorList>
    </citation>
    <scope>NUCLEOTIDE SEQUENCE [LARGE SCALE GENOMIC DNA]</scope>
    <source>
        <strain evidence="10">ATCC 20868 / MF5171</strain>
    </source>
</reference>
<dbReference type="KEGG" id="glz:GLAREA_05008"/>
<feature type="transmembrane region" description="Helical" evidence="7">
    <location>
        <begin position="354"/>
        <end position="374"/>
    </location>
</feature>
<dbReference type="RefSeq" id="XP_008076489.1">
    <property type="nucleotide sequence ID" value="XM_008078298.1"/>
</dbReference>
<organism evidence="9 10">
    <name type="scientific">Glarea lozoyensis (strain ATCC 20868 / MF5171)</name>
    <dbReference type="NCBI Taxonomy" id="1116229"/>
    <lineage>
        <taxon>Eukaryota</taxon>
        <taxon>Fungi</taxon>
        <taxon>Dikarya</taxon>
        <taxon>Ascomycota</taxon>
        <taxon>Pezizomycotina</taxon>
        <taxon>Leotiomycetes</taxon>
        <taxon>Helotiales</taxon>
        <taxon>Helotiaceae</taxon>
        <taxon>Glarea</taxon>
    </lineage>
</organism>
<feature type="transmembrane region" description="Helical" evidence="7">
    <location>
        <begin position="320"/>
        <end position="342"/>
    </location>
</feature>
<dbReference type="Pfam" id="PF07690">
    <property type="entry name" value="MFS_1"/>
    <property type="match status" value="1"/>
</dbReference>
<evidence type="ECO:0000313" key="10">
    <source>
        <dbReference type="Proteomes" id="UP000016922"/>
    </source>
</evidence>
<dbReference type="PANTHER" id="PTHR43791">
    <property type="entry name" value="PERMEASE-RELATED"/>
    <property type="match status" value="1"/>
</dbReference>
<dbReference type="PROSITE" id="PS50850">
    <property type="entry name" value="MFS"/>
    <property type="match status" value="1"/>
</dbReference>
<evidence type="ECO:0000256" key="5">
    <source>
        <dbReference type="ARBA" id="ARBA00023136"/>
    </source>
</evidence>
<feature type="transmembrane region" description="Helical" evidence="7">
    <location>
        <begin position="443"/>
        <end position="469"/>
    </location>
</feature>
<dbReference type="PANTHER" id="PTHR43791:SF97">
    <property type="entry name" value="ALLANTOATE TRANSPORTER, PUTATIVE (AFU_ORTHOLOGUE AFUA_1G14700)-RELATED"/>
    <property type="match status" value="1"/>
</dbReference>
<name>S3DUN7_GLAL2</name>
<dbReference type="EMBL" id="KE145353">
    <property type="protein sequence ID" value="EPE35671.1"/>
    <property type="molecule type" value="Genomic_DNA"/>
</dbReference>
<keyword evidence="5 7" id="KW-0472">Membrane</keyword>
<feature type="transmembrane region" description="Helical" evidence="7">
    <location>
        <begin position="128"/>
        <end position="146"/>
    </location>
</feature>
<proteinExistence type="inferred from homology"/>
<dbReference type="FunFam" id="1.20.1250.20:FF:000064">
    <property type="entry name" value="MFS allantoate transporter"/>
    <property type="match status" value="1"/>
</dbReference>
<feature type="transmembrane region" description="Helical" evidence="7">
    <location>
        <begin position="290"/>
        <end position="314"/>
    </location>
</feature>
<dbReference type="OrthoDB" id="6730379at2759"/>
<gene>
    <name evidence="9" type="ORF">GLAREA_05008</name>
</gene>
<feature type="transmembrane region" description="Helical" evidence="7">
    <location>
        <begin position="219"/>
        <end position="239"/>
    </location>
</feature>
<feature type="transmembrane region" description="Helical" evidence="7">
    <location>
        <begin position="152"/>
        <end position="175"/>
    </location>
</feature>
<evidence type="ECO:0000256" key="7">
    <source>
        <dbReference type="SAM" id="Phobius"/>
    </source>
</evidence>
<dbReference type="GeneID" id="19464063"/>
<dbReference type="GO" id="GO:0022857">
    <property type="term" value="F:transmembrane transporter activity"/>
    <property type="evidence" value="ECO:0007669"/>
    <property type="project" value="InterPro"/>
</dbReference>
<protein>
    <submittedName>
        <fullName evidence="9">MFS general substrate transporter</fullName>
    </submittedName>
</protein>
<keyword evidence="10" id="KW-1185">Reference proteome</keyword>
<keyword evidence="2" id="KW-0813">Transport</keyword>
<keyword evidence="4 7" id="KW-1133">Transmembrane helix</keyword>
<feature type="transmembrane region" description="Helical" evidence="7">
    <location>
        <begin position="187"/>
        <end position="207"/>
    </location>
</feature>
<feature type="transmembrane region" description="Helical" evidence="7">
    <location>
        <begin position="98"/>
        <end position="116"/>
    </location>
</feature>